<protein>
    <submittedName>
        <fullName evidence="2">Uncharacterized protein</fullName>
    </submittedName>
</protein>
<proteinExistence type="predicted"/>
<gene>
    <name evidence="2" type="ORF">HDF09_000342</name>
</gene>
<evidence type="ECO:0000313" key="3">
    <source>
        <dbReference type="Proteomes" id="UP000568106"/>
    </source>
</evidence>
<reference evidence="2" key="1">
    <citation type="submission" date="2020-08" db="EMBL/GenBank/DDBJ databases">
        <title>Genomic Encyclopedia of Type Strains, Phase IV (KMG-V): Genome sequencing to study the core and pangenomes of soil and plant-associated prokaryotes.</title>
        <authorList>
            <person name="Whitman W."/>
        </authorList>
    </citation>
    <scope>NUCLEOTIDE SEQUENCE [LARGE SCALE GENOMIC DNA]</scope>
    <source>
        <strain evidence="2">M8UP27</strain>
    </source>
</reference>
<dbReference type="AlphaFoldDB" id="A0A7W8IEI9"/>
<sequence>MACGWTIEETKEEGNGKCYDDGNRDRRFPSGDDNKRTGNDRTSLRECLYFSVEDSYGRRDQISLERDAR</sequence>
<name>A0A7W8IEI9_9BACT</name>
<dbReference type="EMBL" id="JACHDY010000001">
    <property type="protein sequence ID" value="MBB5315692.1"/>
    <property type="molecule type" value="Genomic_DNA"/>
</dbReference>
<dbReference type="Proteomes" id="UP000568106">
    <property type="component" value="Unassembled WGS sequence"/>
</dbReference>
<accession>A0A7W8IEI9</accession>
<evidence type="ECO:0000313" key="2">
    <source>
        <dbReference type="EMBL" id="MBB5315692.1"/>
    </source>
</evidence>
<evidence type="ECO:0000256" key="1">
    <source>
        <dbReference type="SAM" id="MobiDB-lite"/>
    </source>
</evidence>
<organism evidence="2 3">
    <name type="scientific">Tunturiibacter empetritectus</name>
    <dbReference type="NCBI Taxonomy" id="3069691"/>
    <lineage>
        <taxon>Bacteria</taxon>
        <taxon>Pseudomonadati</taxon>
        <taxon>Acidobacteriota</taxon>
        <taxon>Terriglobia</taxon>
        <taxon>Terriglobales</taxon>
        <taxon>Acidobacteriaceae</taxon>
        <taxon>Tunturiibacter</taxon>
    </lineage>
</organism>
<comment type="caution">
    <text evidence="2">The sequence shown here is derived from an EMBL/GenBank/DDBJ whole genome shotgun (WGS) entry which is preliminary data.</text>
</comment>
<keyword evidence="3" id="KW-1185">Reference proteome</keyword>
<feature type="region of interest" description="Disordered" evidence="1">
    <location>
        <begin position="14"/>
        <end position="39"/>
    </location>
</feature>